<name>A0A833QZP7_9POAL</name>
<gene>
    <name evidence="2" type="ORF">FCM35_KLT16866</name>
</gene>
<evidence type="ECO:0000313" key="3">
    <source>
        <dbReference type="Proteomes" id="UP000623129"/>
    </source>
</evidence>
<dbReference type="EMBL" id="SWLB01000004">
    <property type="protein sequence ID" value="KAF3339395.1"/>
    <property type="molecule type" value="Genomic_DNA"/>
</dbReference>
<feature type="region of interest" description="Disordered" evidence="1">
    <location>
        <begin position="1"/>
        <end position="27"/>
    </location>
</feature>
<accession>A0A833QZP7</accession>
<protein>
    <submittedName>
        <fullName evidence="2">Uncharacterized protein</fullName>
    </submittedName>
</protein>
<organism evidence="2 3">
    <name type="scientific">Carex littledalei</name>
    <dbReference type="NCBI Taxonomy" id="544730"/>
    <lineage>
        <taxon>Eukaryota</taxon>
        <taxon>Viridiplantae</taxon>
        <taxon>Streptophyta</taxon>
        <taxon>Embryophyta</taxon>
        <taxon>Tracheophyta</taxon>
        <taxon>Spermatophyta</taxon>
        <taxon>Magnoliopsida</taxon>
        <taxon>Liliopsida</taxon>
        <taxon>Poales</taxon>
        <taxon>Cyperaceae</taxon>
        <taxon>Cyperoideae</taxon>
        <taxon>Cariceae</taxon>
        <taxon>Carex</taxon>
        <taxon>Carex subgen. Euthyceras</taxon>
    </lineage>
</organism>
<feature type="compositionally biased region" description="Acidic residues" evidence="1">
    <location>
        <begin position="77"/>
        <end position="86"/>
    </location>
</feature>
<dbReference type="AlphaFoldDB" id="A0A833QZP7"/>
<feature type="compositionally biased region" description="Polar residues" evidence="1">
    <location>
        <begin position="1"/>
        <end position="13"/>
    </location>
</feature>
<sequence length="258" mass="28259">MDSTSASSTRPQPSGSISSTSAAAEASLSSLMEADLQEDRRKAVQKVLQQCLRALEVLGEESDPKSDSATEKASTLIEEEELEETGELSNRSSTDTGYETDEIRDLLKSRVESPEFLDKIGSLYQVNPDEAASWSIVNKAEAWEVKNCCGDGESDQDGFVVVKQEDIVEGIACFMAAYLLSLKETKELTPNELQKVLSKTFEVKKKKSKIRKAWDGANVVYNVASWSATAIGIYQNPALVEAARTAVFTSWQVLSKLL</sequence>
<dbReference type="PANTHER" id="PTHR33874">
    <property type="entry name" value="RING FINGER PROTEIN"/>
    <property type="match status" value="1"/>
</dbReference>
<keyword evidence="3" id="KW-1185">Reference proteome</keyword>
<dbReference type="OrthoDB" id="2014733at2759"/>
<reference evidence="2" key="1">
    <citation type="submission" date="2020-01" db="EMBL/GenBank/DDBJ databases">
        <title>Genome sequence of Kobresia littledalei, the first chromosome-level genome in the family Cyperaceae.</title>
        <authorList>
            <person name="Qu G."/>
        </authorList>
    </citation>
    <scope>NUCLEOTIDE SEQUENCE</scope>
    <source>
        <strain evidence="2">C.B.Clarke</strain>
        <tissue evidence="2">Leaf</tissue>
    </source>
</reference>
<dbReference type="PANTHER" id="PTHR33874:SF1">
    <property type="entry name" value="RING FINGER PROTEIN"/>
    <property type="match status" value="1"/>
</dbReference>
<feature type="compositionally biased region" description="Low complexity" evidence="1">
    <location>
        <begin position="14"/>
        <end position="27"/>
    </location>
</feature>
<comment type="caution">
    <text evidence="2">The sequence shown here is derived from an EMBL/GenBank/DDBJ whole genome shotgun (WGS) entry which is preliminary data.</text>
</comment>
<evidence type="ECO:0000313" key="2">
    <source>
        <dbReference type="EMBL" id="KAF3339395.1"/>
    </source>
</evidence>
<feature type="region of interest" description="Disordered" evidence="1">
    <location>
        <begin position="57"/>
        <end position="100"/>
    </location>
</feature>
<evidence type="ECO:0000256" key="1">
    <source>
        <dbReference type="SAM" id="MobiDB-lite"/>
    </source>
</evidence>
<proteinExistence type="predicted"/>
<dbReference type="Proteomes" id="UP000623129">
    <property type="component" value="Unassembled WGS sequence"/>
</dbReference>